<evidence type="ECO:0000313" key="2">
    <source>
        <dbReference type="Proteomes" id="UP000663879"/>
    </source>
</evidence>
<sequence length="536" mass="64375">MSHLTHEVCGCDFFISYSYFNCNVAKLGDSIKDYFKKHKLSFYSLNSFSYNENYWETLRVQSIRCKIFLFIIDKYSLENDLLLCLYQYAKVYSRQNHLPVIIPVIFENFNIELNQNDSNKFKIVEKVLNDSIINFKYYELSSIEHFLSLLKESIQDLIPFKTYKLIDRYDDRFRPLTLNEQNFLSQMKTQELNVLKKMEISKINLKTLYPREKSPVALSLQYDELKSHVSTMLNADYHLTWIDIASINKINYYNLIWSPNDESCLNYIIFFDLNPAQLEYMYKEYSVDNNWNLELIESYVKYHRPSLIKRKKLNRIKSTNKSHDEILYFCQFRHIENSNNKTKLFNTLKHSIIDTRFDDVYKKSTESLSKKQAYMPIRINRVLIDVNTINNKHFYYTLLLKPVNLIQKLCYDKRVSQTYDEDKEVLLMDKIYQIRNNLNDDELMKCYEDFSRMNWRLVDIKALKDENFVSKFSTIWTCYENFYEGTSNLCVGLTQNELAEKIKQFKVKNLYPKFVTNYGYLNSKGEHVYTVYFSQE</sequence>
<comment type="caution">
    <text evidence="1">The sequence shown here is derived from an EMBL/GenBank/DDBJ whole genome shotgun (WGS) entry which is preliminary data.</text>
</comment>
<accession>A0A814D1L4</accession>
<proteinExistence type="predicted"/>
<dbReference type="AlphaFoldDB" id="A0A814D1L4"/>
<evidence type="ECO:0008006" key="3">
    <source>
        <dbReference type="Google" id="ProtNLM"/>
    </source>
</evidence>
<organism evidence="1 2">
    <name type="scientific">Brachionus calyciflorus</name>
    <dbReference type="NCBI Taxonomy" id="104777"/>
    <lineage>
        <taxon>Eukaryota</taxon>
        <taxon>Metazoa</taxon>
        <taxon>Spiralia</taxon>
        <taxon>Gnathifera</taxon>
        <taxon>Rotifera</taxon>
        <taxon>Eurotatoria</taxon>
        <taxon>Monogononta</taxon>
        <taxon>Pseudotrocha</taxon>
        <taxon>Ploima</taxon>
        <taxon>Brachionidae</taxon>
        <taxon>Brachionus</taxon>
    </lineage>
</organism>
<reference evidence="1" key="1">
    <citation type="submission" date="2021-02" db="EMBL/GenBank/DDBJ databases">
        <authorList>
            <person name="Nowell W R."/>
        </authorList>
    </citation>
    <scope>NUCLEOTIDE SEQUENCE</scope>
    <source>
        <strain evidence="1">Ploen Becks lab</strain>
    </source>
</reference>
<dbReference type="EMBL" id="CAJNOC010002709">
    <property type="protein sequence ID" value="CAF0947594.1"/>
    <property type="molecule type" value="Genomic_DNA"/>
</dbReference>
<name>A0A814D1L4_9BILA</name>
<gene>
    <name evidence="1" type="ORF">OXX778_LOCUS13770</name>
</gene>
<protein>
    <recommendedName>
        <fullName evidence="3">TIR domain-containing protein</fullName>
    </recommendedName>
</protein>
<dbReference type="OrthoDB" id="9975128at2759"/>
<evidence type="ECO:0000313" key="1">
    <source>
        <dbReference type="EMBL" id="CAF0947594.1"/>
    </source>
</evidence>
<keyword evidence="2" id="KW-1185">Reference proteome</keyword>
<dbReference type="Proteomes" id="UP000663879">
    <property type="component" value="Unassembled WGS sequence"/>
</dbReference>